<comment type="caution">
    <text evidence="3">The sequence shown here is derived from an EMBL/GenBank/DDBJ whole genome shotgun (WGS) entry which is preliminary data.</text>
</comment>
<proteinExistence type="predicted"/>
<organism evidence="3 4">
    <name type="scientific">Streptomyces thermospinosisporus</name>
    <dbReference type="NCBI Taxonomy" id="161482"/>
    <lineage>
        <taxon>Bacteria</taxon>
        <taxon>Bacillati</taxon>
        <taxon>Actinomycetota</taxon>
        <taxon>Actinomycetes</taxon>
        <taxon>Kitasatosporales</taxon>
        <taxon>Streptomycetaceae</taxon>
        <taxon>Streptomyces</taxon>
    </lineage>
</organism>
<reference evidence="4" key="1">
    <citation type="journal article" date="2019" name="Int. J. Syst. Evol. Microbiol.">
        <title>The Global Catalogue of Microorganisms (GCM) 10K type strain sequencing project: providing services to taxonomists for standard genome sequencing and annotation.</title>
        <authorList>
            <consortium name="The Broad Institute Genomics Platform"/>
            <consortium name="The Broad Institute Genome Sequencing Center for Infectious Disease"/>
            <person name="Wu L."/>
            <person name="Ma J."/>
        </authorList>
    </citation>
    <scope>NUCLEOTIDE SEQUENCE [LARGE SCALE GENOMIC DNA]</scope>
    <source>
        <strain evidence="4">JCM 11756</strain>
    </source>
</reference>
<dbReference type="RefSeq" id="WP_344011269.1">
    <property type="nucleotide sequence ID" value="NZ_BAAAIZ010000019.1"/>
</dbReference>
<dbReference type="Proteomes" id="UP001500973">
    <property type="component" value="Unassembled WGS sequence"/>
</dbReference>
<feature type="domain" description="Bacterial CdiA-CT RNAse A" evidence="2">
    <location>
        <begin position="2"/>
        <end position="99"/>
    </location>
</feature>
<accession>A0ABP4JDW6</accession>
<protein>
    <recommendedName>
        <fullName evidence="2">Bacterial CdiA-CT RNAse A domain-containing protein</fullName>
    </recommendedName>
</protein>
<dbReference type="InterPro" id="IPR041436">
    <property type="entry name" value="RNAse_A_bac"/>
</dbReference>
<keyword evidence="4" id="KW-1185">Reference proteome</keyword>
<dbReference type="EMBL" id="BAAAIZ010000019">
    <property type="protein sequence ID" value="GAA1419647.1"/>
    <property type="molecule type" value="Genomic_DNA"/>
</dbReference>
<evidence type="ECO:0000256" key="1">
    <source>
        <dbReference type="SAM" id="MobiDB-lite"/>
    </source>
</evidence>
<feature type="compositionally biased region" description="Basic and acidic residues" evidence="1">
    <location>
        <begin position="57"/>
        <end position="68"/>
    </location>
</feature>
<sequence>MAEASSFRDLDSAQKLTQYNIDTNKDEIRDWLADENREQRLDIRVDQTPFGPSGRSIKNEEIKHDPFPSDKAKDVYGVETRLIYNEDLDPPFIVLTSMPRDL</sequence>
<evidence type="ECO:0000313" key="3">
    <source>
        <dbReference type="EMBL" id="GAA1419647.1"/>
    </source>
</evidence>
<gene>
    <name evidence="3" type="ORF">GCM10009601_16860</name>
</gene>
<evidence type="ECO:0000313" key="4">
    <source>
        <dbReference type="Proteomes" id="UP001500973"/>
    </source>
</evidence>
<evidence type="ECO:0000259" key="2">
    <source>
        <dbReference type="Pfam" id="PF18431"/>
    </source>
</evidence>
<name>A0ABP4JDW6_9ACTN</name>
<dbReference type="Pfam" id="PF18431">
    <property type="entry name" value="RNAse_A_bac"/>
    <property type="match status" value="1"/>
</dbReference>
<feature type="region of interest" description="Disordered" evidence="1">
    <location>
        <begin position="45"/>
        <end position="68"/>
    </location>
</feature>